<dbReference type="CDD" id="cd09735">
    <property type="entry name" value="Csy1_I-F"/>
    <property type="match status" value="1"/>
</dbReference>
<dbReference type="RefSeq" id="WP_003464677.1">
    <property type="nucleotide sequence ID" value="NZ_UGUW01000004.1"/>
</dbReference>
<accession>A0A061D3D4</accession>
<dbReference type="Pfam" id="PF09611">
    <property type="entry name" value="Cas_Csy1"/>
    <property type="match status" value="1"/>
</dbReference>
<gene>
    <name evidence="1" type="ORF">NCTC10860_04713</name>
</gene>
<dbReference type="EMBL" id="UGUW01000004">
    <property type="protein sequence ID" value="SUD62279.1"/>
    <property type="molecule type" value="Genomic_DNA"/>
</dbReference>
<dbReference type="Proteomes" id="UP000254084">
    <property type="component" value="Unassembled WGS sequence"/>
</dbReference>
<sequence>MNAPSSSRQQAIRSLIERFIAERLATKLESLSADDPKRATLLAQYAPDVWLEDAARRAGQIQAVTHTLKAIHPDAKGTNLYCLPSALPQHQLVGSHCLGDDFAGDVVGNAAALDVYKLLKLEHDGQTLLDLLLAADADAIAALHTDDEQARSLAAAFTGITRARDGLASHTYGKQLYWLVGDDPRNDEHYHLLAPLYASSLAHRVYQEIQADRFGEPAKEARQARRDKQFHPGVIHEYPDLAVQKLGGTKPQNISQLNSERRGDNYLLASLPPSWQPRDVRLPIRTRDGSIFPAFGQRPAVAELVRTLRDFLLSGPPANVHTRNSRDELLTELIDELLLYAVELWAFEPGWSAKPECNLNRAEQLWLDFRRAEHDAIFASEWRRMEWLTEIRERFANWLNARLVSKLSVGDVENSYWAKQAGSNALWLDLDWLNRAWVEQFEREQRDLEAEHE</sequence>
<reference evidence="1 2" key="1">
    <citation type="submission" date="2018-06" db="EMBL/GenBank/DDBJ databases">
        <authorList>
            <consortium name="Pathogen Informatics"/>
            <person name="Doyle S."/>
        </authorList>
    </citation>
    <scope>NUCLEOTIDE SEQUENCE [LARGE SCALE GENOMIC DNA]</scope>
    <source>
        <strain evidence="1 2">NCTC10860</strain>
    </source>
</reference>
<evidence type="ECO:0000313" key="1">
    <source>
        <dbReference type="EMBL" id="SUD62279.1"/>
    </source>
</evidence>
<protein>
    <submittedName>
        <fullName evidence="1">CRISPR type I-F/YPEST-associated protein Csy1</fullName>
    </submittedName>
</protein>
<dbReference type="NCBIfam" id="TIGR02564">
    <property type="entry name" value="cas_Csy1"/>
    <property type="match status" value="1"/>
</dbReference>
<dbReference type="AlphaFoldDB" id="A0A061D3D4"/>
<proteinExistence type="predicted"/>
<organism evidence="1 2">
    <name type="scientific">Ectopseudomonas oleovorans</name>
    <name type="common">Pseudomonas oleovorans</name>
    <dbReference type="NCBI Taxonomy" id="301"/>
    <lineage>
        <taxon>Bacteria</taxon>
        <taxon>Pseudomonadati</taxon>
        <taxon>Pseudomonadota</taxon>
        <taxon>Gammaproteobacteria</taxon>
        <taxon>Pseudomonadales</taxon>
        <taxon>Pseudomonadaceae</taxon>
        <taxon>Ectopseudomonas</taxon>
    </lineage>
</organism>
<name>A0A061D3D4_ECTOL</name>
<dbReference type="InterPro" id="IPR013397">
    <property type="entry name" value="CRISPR-assoc_prot_Csy1"/>
</dbReference>
<evidence type="ECO:0000313" key="2">
    <source>
        <dbReference type="Proteomes" id="UP000254084"/>
    </source>
</evidence>